<organism evidence="1 2">
    <name type="scientific">Sphenostylis stenocarpa</name>
    <dbReference type="NCBI Taxonomy" id="92480"/>
    <lineage>
        <taxon>Eukaryota</taxon>
        <taxon>Viridiplantae</taxon>
        <taxon>Streptophyta</taxon>
        <taxon>Embryophyta</taxon>
        <taxon>Tracheophyta</taxon>
        <taxon>Spermatophyta</taxon>
        <taxon>Magnoliopsida</taxon>
        <taxon>eudicotyledons</taxon>
        <taxon>Gunneridae</taxon>
        <taxon>Pentapetalae</taxon>
        <taxon>rosids</taxon>
        <taxon>fabids</taxon>
        <taxon>Fabales</taxon>
        <taxon>Fabaceae</taxon>
        <taxon>Papilionoideae</taxon>
        <taxon>50 kb inversion clade</taxon>
        <taxon>NPAAA clade</taxon>
        <taxon>indigoferoid/millettioid clade</taxon>
        <taxon>Phaseoleae</taxon>
        <taxon>Sphenostylis</taxon>
    </lineage>
</organism>
<name>A0AA86VFK1_9FABA</name>
<dbReference type="Proteomes" id="UP001189624">
    <property type="component" value="Chromosome 4"/>
</dbReference>
<evidence type="ECO:0000313" key="2">
    <source>
        <dbReference type="Proteomes" id="UP001189624"/>
    </source>
</evidence>
<keyword evidence="2" id="KW-1185">Reference proteome</keyword>
<dbReference type="Gramene" id="rna-AYBTSS11_LOCUS13425">
    <property type="protein sequence ID" value="CAJ1948856.1"/>
    <property type="gene ID" value="gene-AYBTSS11_LOCUS13425"/>
</dbReference>
<dbReference type="AlphaFoldDB" id="A0AA86VFK1"/>
<dbReference type="EMBL" id="OY731401">
    <property type="protein sequence ID" value="CAJ1948856.1"/>
    <property type="molecule type" value="Genomic_DNA"/>
</dbReference>
<proteinExistence type="predicted"/>
<protein>
    <submittedName>
        <fullName evidence="1">Uncharacterized protein</fullName>
    </submittedName>
</protein>
<gene>
    <name evidence="1" type="ORF">AYBTSS11_LOCUS13425</name>
</gene>
<evidence type="ECO:0000313" key="1">
    <source>
        <dbReference type="EMBL" id="CAJ1948856.1"/>
    </source>
</evidence>
<reference evidence="1" key="1">
    <citation type="submission" date="2023-10" db="EMBL/GenBank/DDBJ databases">
        <authorList>
            <person name="Domelevo Entfellner J.-B."/>
        </authorList>
    </citation>
    <scope>NUCLEOTIDE SEQUENCE</scope>
</reference>
<sequence length="65" mass="7408">MHVMHLENLCGKRDEEGIKYLGEFEHGHPAKRILALANTLRLAPDARHVSMSEMNGGRMICMFNE</sequence>
<accession>A0AA86VFK1</accession>